<reference evidence="2" key="1">
    <citation type="submission" date="2018-05" db="EMBL/GenBank/DDBJ databases">
        <authorList>
            <person name="Lanie J.A."/>
            <person name="Ng W.-L."/>
            <person name="Kazmierczak K.M."/>
            <person name="Andrzejewski T.M."/>
            <person name="Davidsen T.M."/>
            <person name="Wayne K.J."/>
            <person name="Tettelin H."/>
            <person name="Glass J.I."/>
            <person name="Rusch D."/>
            <person name="Podicherti R."/>
            <person name="Tsui H.-C.T."/>
            <person name="Winkler M.E."/>
        </authorList>
    </citation>
    <scope>NUCLEOTIDE SEQUENCE</scope>
</reference>
<gene>
    <name evidence="2" type="ORF">METZ01_LOCUS180887</name>
</gene>
<dbReference type="PANTHER" id="PTHR41349:SF1">
    <property type="entry name" value="PROTEIN CBG08683"/>
    <property type="match status" value="1"/>
</dbReference>
<dbReference type="Gene3D" id="3.60.10.10">
    <property type="entry name" value="Endonuclease/exonuclease/phosphatase"/>
    <property type="match status" value="1"/>
</dbReference>
<evidence type="ECO:0000259" key="1">
    <source>
        <dbReference type="Pfam" id="PF03372"/>
    </source>
</evidence>
<dbReference type="GO" id="GO:0003824">
    <property type="term" value="F:catalytic activity"/>
    <property type="evidence" value="ECO:0007669"/>
    <property type="project" value="InterPro"/>
</dbReference>
<dbReference type="InterPro" id="IPR005135">
    <property type="entry name" value="Endo/exonuclease/phosphatase"/>
</dbReference>
<dbReference type="PANTHER" id="PTHR41349">
    <property type="match status" value="1"/>
</dbReference>
<dbReference type="SUPFAM" id="SSF56219">
    <property type="entry name" value="DNase I-like"/>
    <property type="match status" value="1"/>
</dbReference>
<dbReference type="InterPro" id="IPR036691">
    <property type="entry name" value="Endo/exonu/phosph_ase_sf"/>
</dbReference>
<protein>
    <recommendedName>
        <fullName evidence="1">Endonuclease/exonuclease/phosphatase domain-containing protein</fullName>
    </recommendedName>
</protein>
<dbReference type="EMBL" id="UINC01035512">
    <property type="protein sequence ID" value="SVB28033.1"/>
    <property type="molecule type" value="Genomic_DNA"/>
</dbReference>
<dbReference type="Pfam" id="PF03372">
    <property type="entry name" value="Exo_endo_phos"/>
    <property type="match status" value="1"/>
</dbReference>
<name>A0A382CRT6_9ZZZZ</name>
<feature type="non-terminal residue" evidence="2">
    <location>
        <position position="1"/>
    </location>
</feature>
<evidence type="ECO:0000313" key="2">
    <source>
        <dbReference type="EMBL" id="SVB28033.1"/>
    </source>
</evidence>
<feature type="domain" description="Endonuclease/exonuclease/phosphatase" evidence="1">
    <location>
        <begin position="10"/>
        <end position="251"/>
    </location>
</feature>
<sequence>REDGEKIGPQRVIKVIKNSRTDIIAMQETYGSGELISEALGFNFLARGTNVSIMSRFPIIEDISVYHEFKCVGAIIELPNKTPLAFYSIWLPYDAEIWEVGTREGKSKKELLAACTSSASDLETILTLAKAKLAESDYADAPIIIAGDFNSMSHLDYTEDAIDQYEYVIEWPTSKYIVAAGFTDSYREQHPTVNRKLGSTWSPRFPNQQQDRIDFIYYSNNSMKSVKSVIYDRPVESHSLLNSPVAFPSDHAALVTLFLHE</sequence>
<proteinExistence type="predicted"/>
<accession>A0A382CRT6</accession>
<organism evidence="2">
    <name type="scientific">marine metagenome</name>
    <dbReference type="NCBI Taxonomy" id="408172"/>
    <lineage>
        <taxon>unclassified sequences</taxon>
        <taxon>metagenomes</taxon>
        <taxon>ecological metagenomes</taxon>
    </lineage>
</organism>
<dbReference type="AlphaFoldDB" id="A0A382CRT6"/>